<keyword evidence="3" id="KW-1185">Reference proteome</keyword>
<sequence>MPRRWLMFTLLLTVLMTFSACGSSQSDILEKLTSSETGKLSIPLFSTSSDYDQQVLAVLNSEPKLLERVEKSQIYKTADEHKWLKKLGVASKYPDNLVLIFNDKELLFQTHDPEQLRKFANELK</sequence>
<evidence type="ECO:0000313" key="3">
    <source>
        <dbReference type="Proteomes" id="UP001469365"/>
    </source>
</evidence>
<evidence type="ECO:0000313" key="2">
    <source>
        <dbReference type="EMBL" id="MEK8132941.1"/>
    </source>
</evidence>
<keyword evidence="1" id="KW-0732">Signal</keyword>
<evidence type="ECO:0000256" key="1">
    <source>
        <dbReference type="SAM" id="SignalP"/>
    </source>
</evidence>
<dbReference type="EMBL" id="JBBPCC010000039">
    <property type="protein sequence ID" value="MEK8132941.1"/>
    <property type="molecule type" value="Genomic_DNA"/>
</dbReference>
<dbReference type="RefSeq" id="WP_341420067.1">
    <property type="nucleotide sequence ID" value="NZ_JBBPCC010000039.1"/>
</dbReference>
<name>A0ABU9DVN1_9BACL</name>
<dbReference type="Proteomes" id="UP001469365">
    <property type="component" value="Unassembled WGS sequence"/>
</dbReference>
<evidence type="ECO:0008006" key="4">
    <source>
        <dbReference type="Google" id="ProtNLM"/>
    </source>
</evidence>
<reference evidence="2 3" key="1">
    <citation type="submission" date="2024-04" db="EMBL/GenBank/DDBJ databases">
        <title>draft genome sequnece of Paenibacillus filicis.</title>
        <authorList>
            <person name="Kim D.-U."/>
        </authorList>
    </citation>
    <scope>NUCLEOTIDE SEQUENCE [LARGE SCALE GENOMIC DNA]</scope>
    <source>
        <strain evidence="2 3">KACC14197</strain>
    </source>
</reference>
<feature type="chain" id="PRO_5045255510" description="Lipoprotein" evidence="1">
    <location>
        <begin position="20"/>
        <end position="124"/>
    </location>
</feature>
<proteinExistence type="predicted"/>
<dbReference type="PROSITE" id="PS51257">
    <property type="entry name" value="PROKAR_LIPOPROTEIN"/>
    <property type="match status" value="1"/>
</dbReference>
<feature type="signal peptide" evidence="1">
    <location>
        <begin position="1"/>
        <end position="19"/>
    </location>
</feature>
<organism evidence="2 3">
    <name type="scientific">Paenibacillus filicis</name>
    <dbReference type="NCBI Taxonomy" id="669464"/>
    <lineage>
        <taxon>Bacteria</taxon>
        <taxon>Bacillati</taxon>
        <taxon>Bacillota</taxon>
        <taxon>Bacilli</taxon>
        <taxon>Bacillales</taxon>
        <taxon>Paenibacillaceae</taxon>
        <taxon>Paenibacillus</taxon>
    </lineage>
</organism>
<protein>
    <recommendedName>
        <fullName evidence="4">Lipoprotein</fullName>
    </recommendedName>
</protein>
<gene>
    <name evidence="2" type="ORF">WMW72_34170</name>
</gene>
<comment type="caution">
    <text evidence="2">The sequence shown here is derived from an EMBL/GenBank/DDBJ whole genome shotgun (WGS) entry which is preliminary data.</text>
</comment>
<accession>A0ABU9DVN1</accession>